<dbReference type="GO" id="GO:0005524">
    <property type="term" value="F:ATP binding"/>
    <property type="evidence" value="ECO:0007669"/>
    <property type="project" value="InterPro"/>
</dbReference>
<comment type="caution">
    <text evidence="6">The sequence shown here is derived from an EMBL/GenBank/DDBJ whole genome shotgun (WGS) entry which is preliminary data.</text>
</comment>
<evidence type="ECO:0000256" key="4">
    <source>
        <dbReference type="SAM" id="MobiDB-lite"/>
    </source>
</evidence>
<dbReference type="PROSITE" id="PS50043">
    <property type="entry name" value="HTH_LUXR_2"/>
    <property type="match status" value="1"/>
</dbReference>
<evidence type="ECO:0000256" key="2">
    <source>
        <dbReference type="ARBA" id="ARBA00023125"/>
    </source>
</evidence>
<sequence length="853" mass="92941">MEPEPGTDKRERRSAHAHRTLLDRPRLFSPLSELPALIVVRGPRGSGKTSLVKTWIASPQAPSGPVVTIDSPAPSTAPEDYWTEVSRRIDDALDSDAASSSPVTLILDDVDRLDDPTTESRVLELLDRHARVHAVVTTRSTQVFGDAGLLDVDHATISPADLLFTPDESRAVLLARGVALPQRLIEAVQDTTGGFPPLVQTTVPVARSFGTDYAQNRELARHALERSIDRFVEREILRDPGLAELREFMLTIAAARTVTTAVAEKLTDDRAPQRLRELESAGVLVRSPWPKDDEWKYPTPIRESLMRDVRRTAPEGPLRASSDLARWFLDLGDPASALAHAVEAQDWGLAVVIIKADWVQLMSRHFHLVRETLMALPEEAAAGDLSIRAGRELFLRFGSDAAHIAHPVPLELLGEAPLNTADLADALAIGSVQSLILRVSGNFTQASRMSVRMAELGERALSALPTEVAPFLPLLRLQWGITHQLHGDIARASAEFRRAYNSSRPGGIDFIARNAASGLALNYALTGELGHAESWLDRERRREDTTSWGAPAIRVGGLIASALVAIDRMELHLAGLALAELGNLPDDEELWAFALYAHCQLALVSRHAEMGLDRLHRAVAVYERWCTPDSIAAQLLAATEADLHLALDRGNETWMTLEHARGRGPWTTIAHARMELSSGQPAAALADCSQPTVTDCPYPRIRMEAALIQAAANLDLTHHTRAQTMLRRAIALFEQTGMIRPFASMPTARIAQLSELGIALPEAWLAAVPDEGDAVFPDRVQLVDISDRESAVLAALVSTPSVAEIAARLFVSQNTVKSQLRSLYRKLGVHSRADALLTAARLGLIDSDSGPGS</sequence>
<dbReference type="InterPro" id="IPR000792">
    <property type="entry name" value="Tscrpt_reg_LuxR_C"/>
</dbReference>
<dbReference type="PANTHER" id="PTHR44688">
    <property type="entry name" value="DNA-BINDING TRANSCRIPTIONAL ACTIVATOR DEVR_DOSR"/>
    <property type="match status" value="1"/>
</dbReference>
<organism evidence="6 7">
    <name type="scientific">Prescottella agglutinans</name>
    <dbReference type="NCBI Taxonomy" id="1644129"/>
    <lineage>
        <taxon>Bacteria</taxon>
        <taxon>Bacillati</taxon>
        <taxon>Actinomycetota</taxon>
        <taxon>Actinomycetes</taxon>
        <taxon>Mycobacteriales</taxon>
        <taxon>Nocardiaceae</taxon>
        <taxon>Prescottella</taxon>
    </lineage>
</organism>
<evidence type="ECO:0000256" key="1">
    <source>
        <dbReference type="ARBA" id="ARBA00023015"/>
    </source>
</evidence>
<feature type="region of interest" description="Disordered" evidence="4">
    <location>
        <begin position="1"/>
        <end position="22"/>
    </location>
</feature>
<evidence type="ECO:0000313" key="7">
    <source>
        <dbReference type="Proteomes" id="UP000286208"/>
    </source>
</evidence>
<dbReference type="EMBL" id="RKLP01000005">
    <property type="protein sequence ID" value="RVW09517.1"/>
    <property type="molecule type" value="Genomic_DNA"/>
</dbReference>
<dbReference type="Gene3D" id="1.25.40.10">
    <property type="entry name" value="Tetratricopeptide repeat domain"/>
    <property type="match status" value="1"/>
</dbReference>
<gene>
    <name evidence="6" type="ORF">EGT67_12145</name>
</gene>
<name>A0A3S3AP83_9NOCA</name>
<evidence type="ECO:0000256" key="3">
    <source>
        <dbReference type="ARBA" id="ARBA00023163"/>
    </source>
</evidence>
<dbReference type="Gene3D" id="3.40.50.300">
    <property type="entry name" value="P-loop containing nucleotide triphosphate hydrolases"/>
    <property type="match status" value="1"/>
</dbReference>
<dbReference type="SUPFAM" id="SSF52540">
    <property type="entry name" value="P-loop containing nucleoside triphosphate hydrolases"/>
    <property type="match status" value="1"/>
</dbReference>
<keyword evidence="3" id="KW-0804">Transcription</keyword>
<dbReference type="SMART" id="SM00421">
    <property type="entry name" value="HTH_LUXR"/>
    <property type="match status" value="1"/>
</dbReference>
<dbReference type="InterPro" id="IPR027417">
    <property type="entry name" value="P-loop_NTPase"/>
</dbReference>
<dbReference type="Proteomes" id="UP000286208">
    <property type="component" value="Unassembled WGS sequence"/>
</dbReference>
<dbReference type="PANTHER" id="PTHR44688:SF16">
    <property type="entry name" value="DNA-BINDING TRANSCRIPTIONAL ACTIVATOR DEVR_DOSR"/>
    <property type="match status" value="1"/>
</dbReference>
<dbReference type="CDD" id="cd06170">
    <property type="entry name" value="LuxR_C_like"/>
    <property type="match status" value="1"/>
</dbReference>
<dbReference type="Pfam" id="PF00004">
    <property type="entry name" value="AAA"/>
    <property type="match status" value="1"/>
</dbReference>
<dbReference type="InterPro" id="IPR003959">
    <property type="entry name" value="ATPase_AAA_core"/>
</dbReference>
<dbReference type="GO" id="GO:0006355">
    <property type="term" value="P:regulation of DNA-templated transcription"/>
    <property type="evidence" value="ECO:0007669"/>
    <property type="project" value="InterPro"/>
</dbReference>
<evidence type="ECO:0000313" key="6">
    <source>
        <dbReference type="EMBL" id="RVW09517.1"/>
    </source>
</evidence>
<dbReference type="SUPFAM" id="SSF46894">
    <property type="entry name" value="C-terminal effector domain of the bipartite response regulators"/>
    <property type="match status" value="1"/>
</dbReference>
<dbReference type="OrthoDB" id="134985at2"/>
<keyword evidence="7" id="KW-1185">Reference proteome</keyword>
<proteinExistence type="predicted"/>
<dbReference type="GO" id="GO:0016887">
    <property type="term" value="F:ATP hydrolysis activity"/>
    <property type="evidence" value="ECO:0007669"/>
    <property type="project" value="InterPro"/>
</dbReference>
<feature type="compositionally biased region" description="Basic and acidic residues" evidence="4">
    <location>
        <begin position="1"/>
        <end position="11"/>
    </location>
</feature>
<keyword evidence="1" id="KW-0805">Transcription regulation</keyword>
<dbReference type="InterPro" id="IPR011990">
    <property type="entry name" value="TPR-like_helical_dom_sf"/>
</dbReference>
<dbReference type="RefSeq" id="WP_127916323.1">
    <property type="nucleotide sequence ID" value="NZ_RKLP01000005.1"/>
</dbReference>
<protein>
    <submittedName>
        <fullName evidence="6">AAA family ATPase</fullName>
    </submittedName>
</protein>
<feature type="domain" description="HTH luxR-type" evidence="5">
    <location>
        <begin position="778"/>
        <end position="843"/>
    </location>
</feature>
<dbReference type="Pfam" id="PF00196">
    <property type="entry name" value="GerE"/>
    <property type="match status" value="1"/>
</dbReference>
<dbReference type="GO" id="GO:0003677">
    <property type="term" value="F:DNA binding"/>
    <property type="evidence" value="ECO:0007669"/>
    <property type="project" value="UniProtKB-KW"/>
</dbReference>
<dbReference type="InterPro" id="IPR003593">
    <property type="entry name" value="AAA+_ATPase"/>
</dbReference>
<dbReference type="InterPro" id="IPR016032">
    <property type="entry name" value="Sig_transdc_resp-reg_C-effctor"/>
</dbReference>
<keyword evidence="2" id="KW-0238">DNA-binding</keyword>
<dbReference type="InterPro" id="IPR036388">
    <property type="entry name" value="WH-like_DNA-bd_sf"/>
</dbReference>
<evidence type="ECO:0000259" key="5">
    <source>
        <dbReference type="PROSITE" id="PS50043"/>
    </source>
</evidence>
<reference evidence="6 7" key="1">
    <citation type="submission" date="2018-11" db="EMBL/GenBank/DDBJ databases">
        <title>Rhodococcus spongicola sp. nov. and Rhodococcus xishaensis sp. nov. from marine sponges.</title>
        <authorList>
            <person name="Li L."/>
            <person name="Lin H.W."/>
        </authorList>
    </citation>
    <scope>NUCLEOTIDE SEQUENCE [LARGE SCALE GENOMIC DNA]</scope>
    <source>
        <strain evidence="6 7">CCTCC AB2014297</strain>
    </source>
</reference>
<dbReference type="AlphaFoldDB" id="A0A3S3AP83"/>
<dbReference type="SMART" id="SM00382">
    <property type="entry name" value="AAA"/>
    <property type="match status" value="1"/>
</dbReference>
<accession>A0A3S3AP83</accession>
<dbReference type="Gene3D" id="1.10.10.10">
    <property type="entry name" value="Winged helix-like DNA-binding domain superfamily/Winged helix DNA-binding domain"/>
    <property type="match status" value="1"/>
</dbReference>